<dbReference type="Gene3D" id="2.40.160.60">
    <property type="entry name" value="Outer membrane protein transport protein (OMPP1/FadL/TodX)"/>
    <property type="match status" value="1"/>
</dbReference>
<comment type="similarity">
    <text evidence="2">Belongs to the OmpP1/FadL family.</text>
</comment>
<dbReference type="AlphaFoldDB" id="A0A1X7AMK9"/>
<dbReference type="GO" id="GO:0009279">
    <property type="term" value="C:cell outer membrane"/>
    <property type="evidence" value="ECO:0007669"/>
    <property type="project" value="UniProtKB-SubCell"/>
</dbReference>
<dbReference type="SUPFAM" id="SSF56935">
    <property type="entry name" value="Porins"/>
    <property type="match status" value="1"/>
</dbReference>
<organism evidence="8 9">
    <name type="scientific">Parendozoicomonas haliclonae</name>
    <dbReference type="NCBI Taxonomy" id="1960125"/>
    <lineage>
        <taxon>Bacteria</taxon>
        <taxon>Pseudomonadati</taxon>
        <taxon>Pseudomonadota</taxon>
        <taxon>Gammaproteobacteria</taxon>
        <taxon>Oceanospirillales</taxon>
        <taxon>Endozoicomonadaceae</taxon>
        <taxon>Parendozoicomonas</taxon>
    </lineage>
</organism>
<dbReference type="Pfam" id="PF03349">
    <property type="entry name" value="Toluene_X"/>
    <property type="match status" value="1"/>
</dbReference>
<dbReference type="InterPro" id="IPR005017">
    <property type="entry name" value="OMPP1/FadL/TodX"/>
</dbReference>
<evidence type="ECO:0000313" key="9">
    <source>
        <dbReference type="Proteomes" id="UP000196573"/>
    </source>
</evidence>
<comment type="subcellular location">
    <subcellularLocation>
        <location evidence="1">Cell outer membrane</location>
        <topology evidence="1">Multi-pass membrane protein</topology>
    </subcellularLocation>
</comment>
<sequence>MSRVIGMWVSPFQRLAGWTLGSVVLGGLCSSYAAASGLSLIDFTSVSAFGSAGAGRGVNVDASVMSTNPAGLSLLKRPQAVIGGMGIFAGGEAHGTYSSIASNPPTAGRSYTPDEVEYYQFLGSASSNYQSCTGFDGDPSQCYVQNSKESGFLHPAVVPSIYYAQPVTDDIWAGVGVYASFGGETDYPIESAFRYQALSSKTQVVVVQPTVSMALSPELSIGGGLKISAGQLAMSRMLNPWASAITDAQADITGDGIGVGANLGAIWQPVPEVTLGLSYSSPVKVKFKGDLKATGVAGLGVVMDRFATADDPSAAMEYPEPIPAAVDSAQWIMDTRLTTTKEDIRTDITFPEHVDLSLSWQLNPEWTVLGSAIWTRWSRMHNIKITTHGSVAGESASDIVSVSNGAPGGNVLAYVPQNWSDVWALAVGTHYQLNDKTVLRFGYAYDNSPTKNSTRSARIPDNDRQWLTVGLGYELDSTYSIDLAYGYMFMKPFKIHDVNHKVDGSQQAVNPETALFEDPGVLNAKYKRMHAHALAAQLKVKF</sequence>
<protein>
    <submittedName>
        <fullName evidence="8">Putative outer membrane protein</fullName>
    </submittedName>
</protein>
<name>A0A1X7AMK9_9GAMM</name>
<evidence type="ECO:0000256" key="4">
    <source>
        <dbReference type="ARBA" id="ARBA00022692"/>
    </source>
</evidence>
<evidence type="ECO:0000256" key="7">
    <source>
        <dbReference type="ARBA" id="ARBA00023237"/>
    </source>
</evidence>
<keyword evidence="9" id="KW-1185">Reference proteome</keyword>
<keyword evidence="6" id="KW-0472">Membrane</keyword>
<dbReference type="PANTHER" id="PTHR35093">
    <property type="entry name" value="OUTER MEMBRANE PROTEIN NMB0088-RELATED"/>
    <property type="match status" value="1"/>
</dbReference>
<evidence type="ECO:0000256" key="3">
    <source>
        <dbReference type="ARBA" id="ARBA00022452"/>
    </source>
</evidence>
<dbReference type="RefSeq" id="WP_087110195.1">
    <property type="nucleotide sequence ID" value="NZ_CBCSCN010000003.1"/>
</dbReference>
<evidence type="ECO:0000313" key="8">
    <source>
        <dbReference type="EMBL" id="SMA47438.1"/>
    </source>
</evidence>
<dbReference type="GO" id="GO:0015483">
    <property type="term" value="F:long-chain fatty acid transporting porin activity"/>
    <property type="evidence" value="ECO:0007669"/>
    <property type="project" value="TreeGrafter"/>
</dbReference>
<evidence type="ECO:0000256" key="1">
    <source>
        <dbReference type="ARBA" id="ARBA00004571"/>
    </source>
</evidence>
<dbReference type="PANTHER" id="PTHR35093:SF8">
    <property type="entry name" value="OUTER MEMBRANE PROTEIN NMB0088-RELATED"/>
    <property type="match status" value="1"/>
</dbReference>
<evidence type="ECO:0000256" key="2">
    <source>
        <dbReference type="ARBA" id="ARBA00008163"/>
    </source>
</evidence>
<dbReference type="OrthoDB" id="19849at2"/>
<gene>
    <name evidence="8" type="ORF">EHSB41UT_02417</name>
</gene>
<proteinExistence type="inferred from homology"/>
<evidence type="ECO:0000256" key="5">
    <source>
        <dbReference type="ARBA" id="ARBA00022729"/>
    </source>
</evidence>
<keyword evidence="7" id="KW-0998">Cell outer membrane</keyword>
<keyword evidence="5" id="KW-0732">Signal</keyword>
<dbReference type="Proteomes" id="UP000196573">
    <property type="component" value="Unassembled WGS sequence"/>
</dbReference>
<reference evidence="8 9" key="1">
    <citation type="submission" date="2017-03" db="EMBL/GenBank/DDBJ databases">
        <authorList>
            <person name="Afonso C.L."/>
            <person name="Miller P.J."/>
            <person name="Scott M.A."/>
            <person name="Spackman E."/>
            <person name="Goraichik I."/>
            <person name="Dimitrov K.M."/>
            <person name="Suarez D.L."/>
            <person name="Swayne D.E."/>
        </authorList>
    </citation>
    <scope>NUCLEOTIDE SEQUENCE [LARGE SCALE GENOMIC DNA]</scope>
    <source>
        <strain evidence="8">SB41UT1</strain>
    </source>
</reference>
<dbReference type="EMBL" id="FWPT01000005">
    <property type="protein sequence ID" value="SMA47438.1"/>
    <property type="molecule type" value="Genomic_DNA"/>
</dbReference>
<keyword evidence="3" id="KW-1134">Transmembrane beta strand</keyword>
<keyword evidence="4" id="KW-0812">Transmembrane</keyword>
<evidence type="ECO:0000256" key="6">
    <source>
        <dbReference type="ARBA" id="ARBA00023136"/>
    </source>
</evidence>
<accession>A0A1X7AMK9</accession>